<gene>
    <name evidence="2" type="primary">P0696F12.30</name>
</gene>
<dbReference type="Proteomes" id="UP000000763">
    <property type="component" value="Chromosome 7"/>
</dbReference>
<reference evidence="3" key="2">
    <citation type="journal article" date="2008" name="Nucleic Acids Res.">
        <title>The rice annotation project database (RAP-DB): 2008 update.</title>
        <authorList>
            <consortium name="The rice annotation project (RAP)"/>
        </authorList>
    </citation>
    <scope>GENOME REANNOTATION</scope>
    <source>
        <strain evidence="3">cv. Nipponbare</strain>
    </source>
</reference>
<name>Q6YVU5_ORYSJ</name>
<sequence>MGQGEKREEKRGIVKSLSARLVVVHIDQHIIIEKTRTPRPDSIATKMDYSMVTSWPPATAACTERKRVSKAAPMEEEGGGGGVFSEM</sequence>
<evidence type="ECO:0000313" key="2">
    <source>
        <dbReference type="EMBL" id="BAC84502.1"/>
    </source>
</evidence>
<accession>Q6YVU5</accession>
<feature type="region of interest" description="Disordered" evidence="1">
    <location>
        <begin position="64"/>
        <end position="87"/>
    </location>
</feature>
<reference evidence="3" key="1">
    <citation type="journal article" date="2005" name="Nature">
        <title>The map-based sequence of the rice genome.</title>
        <authorList>
            <consortium name="International rice genome sequencing project (IRGSP)"/>
            <person name="Matsumoto T."/>
            <person name="Wu J."/>
            <person name="Kanamori H."/>
            <person name="Katayose Y."/>
            <person name="Fujisawa M."/>
            <person name="Namiki N."/>
            <person name="Mizuno H."/>
            <person name="Yamamoto K."/>
            <person name="Antonio B.A."/>
            <person name="Baba T."/>
            <person name="Sakata K."/>
            <person name="Nagamura Y."/>
            <person name="Aoki H."/>
            <person name="Arikawa K."/>
            <person name="Arita K."/>
            <person name="Bito T."/>
            <person name="Chiden Y."/>
            <person name="Fujitsuka N."/>
            <person name="Fukunaka R."/>
            <person name="Hamada M."/>
            <person name="Harada C."/>
            <person name="Hayashi A."/>
            <person name="Hijishita S."/>
            <person name="Honda M."/>
            <person name="Hosokawa S."/>
            <person name="Ichikawa Y."/>
            <person name="Idonuma A."/>
            <person name="Iijima M."/>
            <person name="Ikeda M."/>
            <person name="Ikeno M."/>
            <person name="Ito K."/>
            <person name="Ito S."/>
            <person name="Ito T."/>
            <person name="Ito Y."/>
            <person name="Ito Y."/>
            <person name="Iwabuchi A."/>
            <person name="Kamiya K."/>
            <person name="Karasawa W."/>
            <person name="Kurita K."/>
            <person name="Katagiri S."/>
            <person name="Kikuta A."/>
            <person name="Kobayashi H."/>
            <person name="Kobayashi N."/>
            <person name="Machita K."/>
            <person name="Maehara T."/>
            <person name="Masukawa M."/>
            <person name="Mizubayashi T."/>
            <person name="Mukai Y."/>
            <person name="Nagasaki H."/>
            <person name="Nagata Y."/>
            <person name="Naito S."/>
            <person name="Nakashima M."/>
            <person name="Nakama Y."/>
            <person name="Nakamichi Y."/>
            <person name="Nakamura M."/>
            <person name="Meguro A."/>
            <person name="Negishi M."/>
            <person name="Ohta I."/>
            <person name="Ohta T."/>
            <person name="Okamoto M."/>
            <person name="Ono N."/>
            <person name="Saji S."/>
            <person name="Sakaguchi M."/>
            <person name="Sakai K."/>
            <person name="Shibata M."/>
            <person name="Shimokawa T."/>
            <person name="Song J."/>
            <person name="Takazaki Y."/>
            <person name="Terasawa K."/>
            <person name="Tsugane M."/>
            <person name="Tsuji K."/>
            <person name="Ueda S."/>
            <person name="Waki K."/>
            <person name="Yamagata H."/>
            <person name="Yamamoto M."/>
            <person name="Yamamoto S."/>
            <person name="Yamane H."/>
            <person name="Yoshiki S."/>
            <person name="Yoshihara R."/>
            <person name="Yukawa K."/>
            <person name="Zhong H."/>
            <person name="Yano M."/>
            <person name="Yuan Q."/>
            <person name="Ouyang S."/>
            <person name="Liu J."/>
            <person name="Jones K.M."/>
            <person name="Gansberger K."/>
            <person name="Moffat K."/>
            <person name="Hill J."/>
            <person name="Bera J."/>
            <person name="Fadrosh D."/>
            <person name="Jin S."/>
            <person name="Johri S."/>
            <person name="Kim M."/>
            <person name="Overton L."/>
            <person name="Reardon M."/>
            <person name="Tsitrin T."/>
            <person name="Vuong H."/>
            <person name="Weaver B."/>
            <person name="Ciecko A."/>
            <person name="Tallon L."/>
            <person name="Jackson J."/>
            <person name="Pai G."/>
            <person name="Aken S.V."/>
            <person name="Utterback T."/>
            <person name="Reidmuller S."/>
            <person name="Feldblyum T."/>
            <person name="Hsiao J."/>
            <person name="Zismann V."/>
            <person name="Iobst S."/>
            <person name="de Vazeille A.R."/>
            <person name="Buell C.R."/>
            <person name="Ying K."/>
            <person name="Li Y."/>
            <person name="Lu T."/>
            <person name="Huang Y."/>
            <person name="Zhao Q."/>
            <person name="Feng Q."/>
            <person name="Zhang L."/>
            <person name="Zhu J."/>
            <person name="Weng Q."/>
            <person name="Mu J."/>
            <person name="Lu Y."/>
            <person name="Fan D."/>
            <person name="Liu Y."/>
            <person name="Guan J."/>
            <person name="Zhang Y."/>
            <person name="Yu S."/>
            <person name="Liu X."/>
            <person name="Zhang Y."/>
            <person name="Hong G."/>
            <person name="Han B."/>
            <person name="Choisne N."/>
            <person name="Demange N."/>
            <person name="Orjeda G."/>
            <person name="Samain S."/>
            <person name="Cattolico L."/>
            <person name="Pelletier E."/>
            <person name="Couloux A."/>
            <person name="Segurens B."/>
            <person name="Wincker P."/>
            <person name="D'Hont A."/>
            <person name="Scarpelli C."/>
            <person name="Weissenbach J."/>
            <person name="Salanoubat M."/>
            <person name="Quetier F."/>
            <person name="Yu Y."/>
            <person name="Kim H.R."/>
            <person name="Rambo T."/>
            <person name="Currie J."/>
            <person name="Collura K."/>
            <person name="Luo M."/>
            <person name="Yang T."/>
            <person name="Ammiraju J.S.S."/>
            <person name="Engler F."/>
            <person name="Soderlund C."/>
            <person name="Wing R.A."/>
            <person name="Palmer L.E."/>
            <person name="de la Bastide M."/>
            <person name="Spiegel L."/>
            <person name="Nascimento L."/>
            <person name="Zutavern T."/>
            <person name="O'Shaughnessy A."/>
            <person name="Dike S."/>
            <person name="Dedhia N."/>
            <person name="Preston R."/>
            <person name="Balija V."/>
            <person name="McCombie W.R."/>
            <person name="Chow T."/>
            <person name="Chen H."/>
            <person name="Chung M."/>
            <person name="Chen C."/>
            <person name="Shaw J."/>
            <person name="Wu H."/>
            <person name="Hsiao K."/>
            <person name="Chao Y."/>
            <person name="Chu M."/>
            <person name="Cheng C."/>
            <person name="Hour A."/>
            <person name="Lee P."/>
            <person name="Lin S."/>
            <person name="Lin Y."/>
            <person name="Liou J."/>
            <person name="Liu S."/>
            <person name="Hsing Y."/>
            <person name="Raghuvanshi S."/>
            <person name="Mohanty A."/>
            <person name="Bharti A.K."/>
            <person name="Gaur A."/>
            <person name="Gupta V."/>
            <person name="Kumar D."/>
            <person name="Ravi V."/>
            <person name="Vij S."/>
            <person name="Kapur A."/>
            <person name="Khurana P."/>
            <person name="Khurana P."/>
            <person name="Khurana J.P."/>
            <person name="Tyagi A.K."/>
            <person name="Gaikwad K."/>
            <person name="Singh A."/>
            <person name="Dalal V."/>
            <person name="Srivastava S."/>
            <person name="Dixit A."/>
            <person name="Pal A.K."/>
            <person name="Ghazi I.A."/>
            <person name="Yadav M."/>
            <person name="Pandit A."/>
            <person name="Bhargava A."/>
            <person name="Sureshbabu K."/>
            <person name="Batra K."/>
            <person name="Sharma T.R."/>
            <person name="Mohapatra T."/>
            <person name="Singh N.K."/>
            <person name="Messing J."/>
            <person name="Nelson A.B."/>
            <person name="Fuks G."/>
            <person name="Kavchok S."/>
            <person name="Keizer G."/>
            <person name="Linton E."/>
            <person name="Llaca V."/>
            <person name="Song R."/>
            <person name="Tanyolac B."/>
            <person name="Young S."/>
            <person name="Ho-Il K."/>
            <person name="Hahn J.H."/>
            <person name="Sangsakoo G."/>
            <person name="Vanavichit A."/>
            <person name="de Mattos Luiz.A.T."/>
            <person name="Zimmer P.D."/>
            <person name="Malone G."/>
            <person name="Dellagostin O."/>
            <person name="de Oliveira A.C."/>
            <person name="Bevan M."/>
            <person name="Bancroft I."/>
            <person name="Minx P."/>
            <person name="Cordum H."/>
            <person name="Wilson R."/>
            <person name="Cheng Z."/>
            <person name="Jin W."/>
            <person name="Jiang J."/>
            <person name="Leong S.A."/>
            <person name="Iwama H."/>
            <person name="Gojobori T."/>
            <person name="Itoh T."/>
            <person name="Niimura Y."/>
            <person name="Fujii Y."/>
            <person name="Habara T."/>
            <person name="Sakai H."/>
            <person name="Sato Y."/>
            <person name="Wilson G."/>
            <person name="Kumar K."/>
            <person name="McCouch S."/>
            <person name="Juretic N."/>
            <person name="Hoen D."/>
            <person name="Wright S."/>
            <person name="Bruskiewich R."/>
            <person name="Bureau T."/>
            <person name="Miyao A."/>
            <person name="Hirochika H."/>
            <person name="Nishikawa T."/>
            <person name="Kadowaki K."/>
            <person name="Sugiura M."/>
            <person name="Burr B."/>
            <person name="Sasaki T."/>
        </authorList>
    </citation>
    <scope>NUCLEOTIDE SEQUENCE [LARGE SCALE GENOMIC DNA]</scope>
    <source>
        <strain evidence="3">cv. Nipponbare</strain>
    </source>
</reference>
<proteinExistence type="predicted"/>
<dbReference type="AlphaFoldDB" id="Q6YVU5"/>
<dbReference type="EMBL" id="AP005810">
    <property type="protein sequence ID" value="BAC84502.1"/>
    <property type="molecule type" value="Genomic_DNA"/>
</dbReference>
<evidence type="ECO:0000256" key="1">
    <source>
        <dbReference type="SAM" id="MobiDB-lite"/>
    </source>
</evidence>
<organism evidence="2 3">
    <name type="scientific">Oryza sativa subsp. japonica</name>
    <name type="common">Rice</name>
    <dbReference type="NCBI Taxonomy" id="39947"/>
    <lineage>
        <taxon>Eukaryota</taxon>
        <taxon>Viridiplantae</taxon>
        <taxon>Streptophyta</taxon>
        <taxon>Embryophyta</taxon>
        <taxon>Tracheophyta</taxon>
        <taxon>Spermatophyta</taxon>
        <taxon>Magnoliopsida</taxon>
        <taxon>Liliopsida</taxon>
        <taxon>Poales</taxon>
        <taxon>Poaceae</taxon>
        <taxon>BOP clade</taxon>
        <taxon>Oryzoideae</taxon>
        <taxon>Oryzeae</taxon>
        <taxon>Oryzinae</taxon>
        <taxon>Oryza</taxon>
        <taxon>Oryza sativa</taxon>
    </lineage>
</organism>
<protein>
    <submittedName>
        <fullName evidence="2">Uncharacterized protein</fullName>
    </submittedName>
</protein>
<evidence type="ECO:0000313" key="3">
    <source>
        <dbReference type="Proteomes" id="UP000000763"/>
    </source>
</evidence>